<reference evidence="2 3" key="5">
    <citation type="journal article" date="1992" name="Virus Genes">
        <title>Identification and mapping of origins of DNA replication within the DNA sequences of the genome of insect iridescent virus type 6.</title>
        <authorList>
            <person name="Handermann M."/>
            <person name="Schnitzler P."/>
            <person name="Rosen-Wolff A."/>
            <person name="Raab K."/>
            <person name="Sonntag K.C."/>
            <person name="Darai G."/>
        </authorList>
    </citation>
    <scope>NUCLEOTIDE SEQUENCE [LARGE SCALE GENOMIC DNA]</scope>
</reference>
<dbReference type="GeneID" id="1733315"/>
<dbReference type="Proteomes" id="UP000001359">
    <property type="component" value="Segment"/>
</dbReference>
<reference evidence="2 3" key="15">
    <citation type="journal article" date="2001" name="Virology">
        <title>Analysis of the first complete DNA sequence of an invertebrate iridovirus: coding strategy of the genome of Chilo iridescent virus.</title>
        <authorList>
            <person name="Jakob N.J."/>
            <person name="Muller K."/>
            <person name="Bahr U."/>
            <person name="Darai G."/>
        </authorList>
    </citation>
    <scope>NUCLEOTIDE SEQUENCE [LARGE SCALE GENOMIC DNA]</scope>
</reference>
<keyword evidence="3" id="KW-1185">Reference proteome</keyword>
<reference evidence="2 3" key="6">
    <citation type="journal article" date="1992" name="Virus Genes">
        <title>Characterization of the third origin of DNA replication of the genome of insect iridescent virus type 6.</title>
        <authorList>
            <person name="Sonntag K.C."/>
            <person name="Darai G."/>
        </authorList>
    </citation>
    <scope>NUCLEOTIDE SEQUENCE [LARGE SCALE GENOMIC DNA]</scope>
</reference>
<dbReference type="EMBL" id="AF303741">
    <property type="protein sequence ID" value="AAK81996.1"/>
    <property type="molecule type" value="Genomic_DNA"/>
</dbReference>
<reference evidence="2 3" key="1">
    <citation type="journal article" date="1984" name="J. Virol.">
        <title>DNA analysis of insect iridescent virus 6: evidence for circular permutation and terminal redundancy.</title>
        <authorList>
            <person name="Delius H."/>
            <person name="Darai G."/>
            <person name="Fluegel R.M."/>
        </authorList>
    </citation>
    <scope>NUCLEOTIDE SEQUENCE [LARGE SCALE GENOMIC DNA]</scope>
</reference>
<reference evidence="2 3" key="9">
    <citation type="journal article" date="1994" name="J. Gen. Virol.">
        <title>Insect iridescent virus type 6 encodes a polypeptide related to the largest subunit of eukaryotic RNA polymerase II.</title>
        <authorList>
            <person name="Schnitzler P."/>
            <person name="Sonntag K.C."/>
            <person name="Muller M."/>
            <person name="Janssen W."/>
            <person name="Bugert J.J."/>
            <person name="Koonin E.V."/>
            <person name="Darai G."/>
        </authorList>
    </citation>
    <scope>NUCLEOTIDE SEQUENCE [LARGE SCALE GENOMIC DNA]</scope>
</reference>
<reference evidence="2 3" key="13">
    <citation type="journal article" date="1998" name="Virus Genes">
        <title>Identification of a thymidylate synthase gene within the genome of Chilo iridescent virus.</title>
        <authorList>
            <person name="Muller K."/>
            <person name="Tidona C.A."/>
            <person name="Bahr U."/>
            <person name="Darai G."/>
        </authorList>
    </citation>
    <scope>NUCLEOTIDE SEQUENCE [LARGE SCALE GENOMIC DNA]</scope>
</reference>
<keyword evidence="1" id="KW-0472">Membrane</keyword>
<reference evidence="2 3" key="2">
    <citation type="journal article" date="1986" name="Med. Microbiol. Immunol.">
        <title>Insect iridescent virus type 6 induced toxic degenerative hepatitis in mice.</title>
        <authorList>
            <person name="Lorbacher de Ruiz H."/>
            <person name="Gelderblom H."/>
            <person name="Hofmann W."/>
            <person name="Darai G."/>
        </authorList>
    </citation>
    <scope>NUCLEOTIDE SEQUENCE [LARGE SCALE GENOMIC DNA]</scope>
</reference>
<reference evidence="2 3" key="3">
    <citation type="journal article" date="1987" name="Virology">
        <title>Molecular cloning and physical mapping of the genome of insect iridescent virus type 6: further evidence for circular permutation of the viral genome.</title>
        <authorList>
            <person name="Schnitzler P."/>
            <person name="Soltau J.B."/>
            <person name="Fischer M."/>
            <person name="Reisner H."/>
            <person name="Scholz J."/>
            <person name="Delius H."/>
            <person name="Darai G."/>
        </authorList>
    </citation>
    <scope>NUCLEOTIDE SEQUENCE [LARGE SCALE GENOMIC DNA]</scope>
</reference>
<reference evidence="2 3" key="7">
    <citation type="journal article" date="1993" name="J. Gen. Virol.">
        <title>Identification of the gene encoding the major capsid protein of insect iridescent virus type 6 by polymerase chain reaction.</title>
        <authorList>
            <person name="Stohwasser R."/>
            <person name="Raab K."/>
            <person name="Schnitzler P."/>
            <person name="Janssen W."/>
            <person name="Darai G."/>
        </authorList>
    </citation>
    <scope>NUCLEOTIDE SEQUENCE [LARGE SCALE GENOMIC DNA]</scope>
</reference>
<dbReference type="KEGG" id="vg:1733315"/>
<organism evidence="2 3">
    <name type="scientific">Invertebrate iridescent virus 6</name>
    <name type="common">IIV-6</name>
    <name type="synonym">Chilo iridescent virus</name>
    <dbReference type="NCBI Taxonomy" id="176652"/>
    <lineage>
        <taxon>Viruses</taxon>
        <taxon>Varidnaviria</taxon>
        <taxon>Bamfordvirae</taxon>
        <taxon>Nucleocytoviricota</taxon>
        <taxon>Megaviricetes</taxon>
        <taxon>Pimascovirales</taxon>
        <taxon>Pimascovirales incertae sedis</taxon>
        <taxon>Iridoviridae</taxon>
        <taxon>Betairidovirinae</taxon>
        <taxon>Iridovirus</taxon>
        <taxon>Iridovirus chilo1</taxon>
    </lineage>
</organism>
<organismHost>
    <name type="scientific">Acheta domesticus</name>
    <name type="common">House cricket</name>
    <dbReference type="NCBI Taxonomy" id="6997"/>
</organismHost>
<keyword evidence="1" id="KW-1133">Transmembrane helix</keyword>
<evidence type="ECO:0000313" key="2">
    <source>
        <dbReference type="EMBL" id="AAK81996.1"/>
    </source>
</evidence>
<protein>
    <submittedName>
        <fullName evidence="2">072R</fullName>
    </submittedName>
</protein>
<dbReference type="RefSeq" id="NP_149535.1">
    <property type="nucleotide sequence ID" value="NC_003038.1"/>
</dbReference>
<organismHost>
    <name type="scientific">Spodoptera frugiperda</name>
    <name type="common">Fall armyworm</name>
    <dbReference type="NCBI Taxonomy" id="7108"/>
</organismHost>
<evidence type="ECO:0000313" key="3">
    <source>
        <dbReference type="Proteomes" id="UP000001359"/>
    </source>
</evidence>
<reference evidence="2 3" key="10">
    <citation type="journal article" date="1994" name="Nucleic Acids Res.">
        <title>Identification of genes encoding zinc finger proteins, non-histone chromosomal HMG protein homologue, and a putative GTP phosphohydrolase in the genome of Chilo iridescent virus.</title>
        <authorList>
            <person name="Schnitzler P."/>
            <person name="Hug M."/>
            <person name="Handermann M."/>
            <person name="Janssen W."/>
            <person name="Koonin E.V."/>
            <person name="Delius H."/>
            <person name="Darai C."/>
        </authorList>
    </citation>
    <scope>NUCLEOTIDE SEQUENCE [LARGE SCALE GENOMIC DNA]</scope>
</reference>
<reference evidence="2 3" key="11">
    <citation type="journal article" date="1994" name="Virus Genes">
        <title>Chilo iridescent virus encodes a putative helicase belonging to a distinct family within the "DEAD/H" superfamily: implications for the evolution of large DNA viruses.</title>
        <authorList>
            <person name="Sonntag K.C."/>
            <person name="Schnitzler P."/>
            <person name="Koonin E.V."/>
            <person name="Darai G."/>
        </authorList>
    </citation>
    <scope>NUCLEOTIDE SEQUENCE [LARGE SCALE GENOMIC DNA]</scope>
</reference>
<reference evidence="2 3" key="14">
    <citation type="journal article" date="1999" name="Virus Genes">
        <title>Identification of a gene cluster within the genome of Chilo iridescent virus encoding enzymes involved in viral DNA replication and processing.</title>
        <authorList>
            <person name="Muller K."/>
            <person name="Tidona C.A."/>
            <person name="Darai G."/>
        </authorList>
    </citation>
    <scope>NUCLEOTIDE SEQUENCE [LARGE SCALE GENOMIC DNA]</scope>
</reference>
<organismHost>
    <name type="scientific">Gryllus campestris</name>
    <dbReference type="NCBI Taxonomy" id="58607"/>
</organismHost>
<reference evidence="2 3" key="4">
    <citation type="journal article" date="1988" name="Virology">
        <title>Identification and characterization of the repetitive DNA element in the genome of insect iridescent virus type 6.</title>
        <authorList>
            <person name="Fischer M."/>
            <person name="Schnitzler P."/>
            <person name="Delius H."/>
            <person name="Darai G."/>
        </authorList>
    </citation>
    <scope>NUCLEOTIDE SEQUENCE [LARGE SCALE GENOMIC DNA]</scope>
</reference>
<reference evidence="2 3" key="12">
    <citation type="journal article" date="1997" name="Virus Genes">
        <title>The DNA sequence of Chilo iridescent virus between the genome coordinates 0.101 and 0.391; similarities in coding strategy between insect and vertebrate iridoviruses.</title>
        <authorList>
            <person name="Bahr U."/>
            <person name="Tidona C.A."/>
            <person name="Darai G."/>
        </authorList>
    </citation>
    <scope>NUCLEOTIDE SEQUENCE [LARGE SCALE GENOMIC DNA]</scope>
</reference>
<reference evidence="2 3" key="8">
    <citation type="journal article" date="1994" name="Intervirology">
        <title>Identification of the primary structure and the coding capacity of the genome of insect iridescent virus type 6 between the genome coordinates 0.310 and 0.347 (7990 bp).</title>
        <authorList>
            <person name="Sonntag K.C."/>
            <person name="Schnitzler P."/>
            <person name="Janssen W."/>
            <person name="Darai G."/>
        </authorList>
    </citation>
    <scope>NUCLEOTIDE SEQUENCE [LARGE SCALE GENOMIC DNA]</scope>
</reference>
<accession>Q91G36</accession>
<keyword evidence="1" id="KW-0812">Transmembrane</keyword>
<sequence length="83" mass="9781">MFDSSWIILLYKKFISRLFLIFCIFSSLLSFPKLFTRQTKYAGFSELTLINVIVFSSIYEDSNNRKLYGENCFINIQAEDIKS</sequence>
<evidence type="ECO:0000256" key="1">
    <source>
        <dbReference type="SAM" id="Phobius"/>
    </source>
</evidence>
<name>Q91G36_IIV6</name>
<feature type="transmembrane region" description="Helical" evidence="1">
    <location>
        <begin position="6"/>
        <end position="29"/>
    </location>
</feature>
<organismHost>
    <name type="scientific">Chilo suppressalis</name>
    <name type="common">Asiatic rice borer moth</name>
    <dbReference type="NCBI Taxonomy" id="168631"/>
</organismHost>
<proteinExistence type="predicted"/>
<organismHost>
    <name type="scientific">Gryllus bimaculatus</name>
    <name type="common">Two-spotted cricket</name>
    <dbReference type="NCBI Taxonomy" id="6999"/>
</organismHost>